<evidence type="ECO:0000256" key="1">
    <source>
        <dbReference type="ARBA" id="ARBA00023163"/>
    </source>
</evidence>
<dbReference type="InterPro" id="IPR036735">
    <property type="entry name" value="NGN_dom_sf"/>
</dbReference>
<dbReference type="EMBL" id="VFWZ01000007">
    <property type="protein sequence ID" value="TPN83341.1"/>
    <property type="molecule type" value="Genomic_DNA"/>
</dbReference>
<dbReference type="OrthoDB" id="9796143at2"/>
<keyword evidence="1" id="KW-0804">Transcription</keyword>
<dbReference type="SUPFAM" id="SSF82679">
    <property type="entry name" value="N-utilization substance G protein NusG, N-terminal domain"/>
    <property type="match status" value="1"/>
</dbReference>
<evidence type="ECO:0000313" key="4">
    <source>
        <dbReference type="Proteomes" id="UP000315540"/>
    </source>
</evidence>
<dbReference type="Gene3D" id="3.30.70.940">
    <property type="entry name" value="NusG, N-terminal domain"/>
    <property type="match status" value="1"/>
</dbReference>
<feature type="domain" description="NusG-like N-terminal" evidence="2">
    <location>
        <begin position="4"/>
        <end position="102"/>
    </location>
</feature>
<dbReference type="Pfam" id="PF02357">
    <property type="entry name" value="NusG"/>
    <property type="match status" value="1"/>
</dbReference>
<organism evidence="3 4">
    <name type="scientific">Aquimarina algicola</name>
    <dbReference type="NCBI Taxonomy" id="2589995"/>
    <lineage>
        <taxon>Bacteria</taxon>
        <taxon>Pseudomonadati</taxon>
        <taxon>Bacteroidota</taxon>
        <taxon>Flavobacteriia</taxon>
        <taxon>Flavobacteriales</taxon>
        <taxon>Flavobacteriaceae</taxon>
        <taxon>Aquimarina</taxon>
    </lineage>
</organism>
<dbReference type="CDD" id="cd09895">
    <property type="entry name" value="NGN_SP_UpxY"/>
    <property type="match status" value="1"/>
</dbReference>
<dbReference type="InterPro" id="IPR006645">
    <property type="entry name" value="NGN-like_dom"/>
</dbReference>
<dbReference type="SMART" id="SM00738">
    <property type="entry name" value="NGN"/>
    <property type="match status" value="1"/>
</dbReference>
<protein>
    <submittedName>
        <fullName evidence="3">UpxY family transcription antiterminator</fullName>
    </submittedName>
</protein>
<accession>A0A504JAQ9</accession>
<dbReference type="GO" id="GO:0006354">
    <property type="term" value="P:DNA-templated transcription elongation"/>
    <property type="evidence" value="ECO:0007669"/>
    <property type="project" value="InterPro"/>
</dbReference>
<dbReference type="AlphaFoldDB" id="A0A504JAQ9"/>
<evidence type="ECO:0000313" key="3">
    <source>
        <dbReference type="EMBL" id="TPN83341.1"/>
    </source>
</evidence>
<proteinExistence type="predicted"/>
<dbReference type="Proteomes" id="UP000315540">
    <property type="component" value="Unassembled WGS sequence"/>
</dbReference>
<dbReference type="NCBIfam" id="NF033644">
    <property type="entry name" value="antiterm_UpxY"/>
    <property type="match status" value="1"/>
</dbReference>
<gene>
    <name evidence="3" type="ORF">FHK87_19150</name>
</gene>
<keyword evidence="4" id="KW-1185">Reference proteome</keyword>
<dbReference type="RefSeq" id="WP_140595394.1">
    <property type="nucleotide sequence ID" value="NZ_VFWZ01000007.1"/>
</dbReference>
<name>A0A504JAQ9_9FLAO</name>
<evidence type="ECO:0000259" key="2">
    <source>
        <dbReference type="SMART" id="SM00738"/>
    </source>
</evidence>
<sequence>MKNMNGWHVIYVRSKQECKVYKLLIEKELDAFLPMTTVIRKWSDRSKKLRVPLFTSYVFININSKMDFYKASSIDGVCTFIKFGKEYARITQSEIDKISLLLNTEGVKDLKTDCCIPNLGKLMEISNGPLQGLKCRVERVDENFKIQVSIDSLRHSVYATVPLSFLNPLVSV</sequence>
<comment type="caution">
    <text evidence="3">The sequence shown here is derived from an EMBL/GenBank/DDBJ whole genome shotgun (WGS) entry which is preliminary data.</text>
</comment>
<reference evidence="3 4" key="1">
    <citation type="submission" date="2019-06" db="EMBL/GenBank/DDBJ databases">
        <authorList>
            <person name="Meng X."/>
        </authorList>
    </citation>
    <scope>NUCLEOTIDE SEQUENCE [LARGE SCALE GENOMIC DNA]</scope>
    <source>
        <strain evidence="3 4">M625</strain>
    </source>
</reference>